<reference evidence="3 4" key="1">
    <citation type="submission" date="2019-03" db="EMBL/GenBank/DDBJ databases">
        <title>Genomic Encyclopedia of Archaeal and Bacterial Type Strains, Phase II (KMG-II): from individual species to whole genera.</title>
        <authorList>
            <person name="Goeker M."/>
        </authorList>
    </citation>
    <scope>NUCLEOTIDE SEQUENCE [LARGE SCALE GENOMIC DNA]</scope>
    <source>
        <strain evidence="3 4">DSM 45499</strain>
    </source>
</reference>
<dbReference type="Pfam" id="PF24696">
    <property type="entry name" value="UGSC"/>
    <property type="match status" value="1"/>
</dbReference>
<dbReference type="OrthoDB" id="7725610at2"/>
<feature type="region of interest" description="Disordered" evidence="1">
    <location>
        <begin position="1"/>
        <end position="27"/>
    </location>
</feature>
<keyword evidence="4" id="KW-1185">Reference proteome</keyword>
<accession>A0A4R7W1E0</accession>
<proteinExistence type="predicted"/>
<evidence type="ECO:0000256" key="1">
    <source>
        <dbReference type="SAM" id="MobiDB-lite"/>
    </source>
</evidence>
<evidence type="ECO:0000313" key="3">
    <source>
        <dbReference type="EMBL" id="TDV56373.1"/>
    </source>
</evidence>
<sequence length="97" mass="10870">MTTFRVFRPTPDPDAAPRGEGGLSRRPESLDGKRIGLLWNAKVNADIYLHRLEELLSTQYRGLEFVHAAKPTASKPMEPEVLDEMRTCDLVVTAFGD</sequence>
<dbReference type="Proteomes" id="UP000294927">
    <property type="component" value="Unassembled WGS sequence"/>
</dbReference>
<name>A0A4R7W1E0_9PSEU</name>
<dbReference type="InterPro" id="IPR057767">
    <property type="entry name" value="UGSC-like_dom"/>
</dbReference>
<dbReference type="EMBL" id="SOCP01000002">
    <property type="protein sequence ID" value="TDV56373.1"/>
    <property type="molecule type" value="Genomic_DNA"/>
</dbReference>
<dbReference type="AlphaFoldDB" id="A0A4R7W1E0"/>
<evidence type="ECO:0000313" key="4">
    <source>
        <dbReference type="Proteomes" id="UP000294927"/>
    </source>
</evidence>
<evidence type="ECO:0000259" key="2">
    <source>
        <dbReference type="Pfam" id="PF24696"/>
    </source>
</evidence>
<feature type="domain" description="UGSC-like" evidence="2">
    <location>
        <begin position="6"/>
        <end position="97"/>
    </location>
</feature>
<gene>
    <name evidence="3" type="ORF">CLV71_102440</name>
</gene>
<protein>
    <recommendedName>
        <fullName evidence="2">UGSC-like domain-containing protein</fullName>
    </recommendedName>
</protein>
<comment type="caution">
    <text evidence="3">The sequence shown here is derived from an EMBL/GenBank/DDBJ whole genome shotgun (WGS) entry which is preliminary data.</text>
</comment>
<organism evidence="3 4">
    <name type="scientific">Actinophytocola oryzae</name>
    <dbReference type="NCBI Taxonomy" id="502181"/>
    <lineage>
        <taxon>Bacteria</taxon>
        <taxon>Bacillati</taxon>
        <taxon>Actinomycetota</taxon>
        <taxon>Actinomycetes</taxon>
        <taxon>Pseudonocardiales</taxon>
        <taxon>Pseudonocardiaceae</taxon>
    </lineage>
</organism>